<comment type="caution">
    <text evidence="2">The sequence shown here is derived from an EMBL/GenBank/DDBJ whole genome shotgun (WGS) entry which is preliminary data.</text>
</comment>
<accession>A0A4Z2FSR7</accession>
<dbReference type="EMBL" id="SRLO01000944">
    <property type="protein sequence ID" value="TNN43803.1"/>
    <property type="molecule type" value="Genomic_DNA"/>
</dbReference>
<feature type="region of interest" description="Disordered" evidence="1">
    <location>
        <begin position="76"/>
        <end position="97"/>
    </location>
</feature>
<name>A0A4Z2FSR7_9TELE</name>
<keyword evidence="3" id="KW-1185">Reference proteome</keyword>
<evidence type="ECO:0000313" key="3">
    <source>
        <dbReference type="Proteomes" id="UP000314294"/>
    </source>
</evidence>
<evidence type="ECO:0000313" key="2">
    <source>
        <dbReference type="EMBL" id="TNN43803.1"/>
    </source>
</evidence>
<evidence type="ECO:0000256" key="1">
    <source>
        <dbReference type="SAM" id="MobiDB-lite"/>
    </source>
</evidence>
<dbReference type="AlphaFoldDB" id="A0A4Z2FSR7"/>
<reference evidence="2 3" key="1">
    <citation type="submission" date="2019-03" db="EMBL/GenBank/DDBJ databases">
        <title>First draft genome of Liparis tanakae, snailfish: a comprehensive survey of snailfish specific genes.</title>
        <authorList>
            <person name="Kim W."/>
            <person name="Song I."/>
            <person name="Jeong J.-H."/>
            <person name="Kim D."/>
            <person name="Kim S."/>
            <person name="Ryu S."/>
            <person name="Song J.Y."/>
            <person name="Lee S.K."/>
        </authorList>
    </citation>
    <scope>NUCLEOTIDE SEQUENCE [LARGE SCALE GENOMIC DNA]</scope>
    <source>
        <tissue evidence="2">Muscle</tissue>
    </source>
</reference>
<dbReference type="Proteomes" id="UP000314294">
    <property type="component" value="Unassembled WGS sequence"/>
</dbReference>
<organism evidence="2 3">
    <name type="scientific">Liparis tanakae</name>
    <name type="common">Tanaka's snailfish</name>
    <dbReference type="NCBI Taxonomy" id="230148"/>
    <lineage>
        <taxon>Eukaryota</taxon>
        <taxon>Metazoa</taxon>
        <taxon>Chordata</taxon>
        <taxon>Craniata</taxon>
        <taxon>Vertebrata</taxon>
        <taxon>Euteleostomi</taxon>
        <taxon>Actinopterygii</taxon>
        <taxon>Neopterygii</taxon>
        <taxon>Teleostei</taxon>
        <taxon>Neoteleostei</taxon>
        <taxon>Acanthomorphata</taxon>
        <taxon>Eupercaria</taxon>
        <taxon>Perciformes</taxon>
        <taxon>Cottioidei</taxon>
        <taxon>Cottales</taxon>
        <taxon>Liparidae</taxon>
        <taxon>Liparis</taxon>
    </lineage>
</organism>
<proteinExistence type="predicted"/>
<sequence>MQQRGPLMVEMFCTTGEERPPRGNGALEPQSDRSIKHGRDWHIAAAPKRLLAHIEAPSLHCCCSVTHFLCPSRCSYRASERQSSSEETQAGRRLEGS</sequence>
<gene>
    <name evidence="2" type="ORF">EYF80_046010</name>
</gene>
<protein>
    <submittedName>
        <fullName evidence="2">Uncharacterized protein</fullName>
    </submittedName>
</protein>
<feature type="compositionally biased region" description="Basic and acidic residues" evidence="1">
    <location>
        <begin position="78"/>
        <end position="97"/>
    </location>
</feature>
<feature type="region of interest" description="Disordered" evidence="1">
    <location>
        <begin position="15"/>
        <end position="36"/>
    </location>
</feature>